<feature type="region of interest" description="Disordered" evidence="2">
    <location>
        <begin position="362"/>
        <end position="384"/>
    </location>
</feature>
<evidence type="ECO:0000313" key="3">
    <source>
        <dbReference type="EMBL" id="KAL0057732.1"/>
    </source>
</evidence>
<feature type="coiled-coil region" evidence="1">
    <location>
        <begin position="258"/>
        <end position="314"/>
    </location>
</feature>
<evidence type="ECO:0000313" key="4">
    <source>
        <dbReference type="Proteomes" id="UP001437256"/>
    </source>
</evidence>
<name>A0ABR2ZB87_9AGAR</name>
<feature type="region of interest" description="Disordered" evidence="2">
    <location>
        <begin position="158"/>
        <end position="177"/>
    </location>
</feature>
<keyword evidence="4" id="KW-1185">Reference proteome</keyword>
<feature type="compositionally biased region" description="Polar residues" evidence="2">
    <location>
        <begin position="163"/>
        <end position="176"/>
    </location>
</feature>
<feature type="compositionally biased region" description="Polar residues" evidence="2">
    <location>
        <begin position="369"/>
        <end position="384"/>
    </location>
</feature>
<evidence type="ECO:0000256" key="2">
    <source>
        <dbReference type="SAM" id="MobiDB-lite"/>
    </source>
</evidence>
<dbReference type="Proteomes" id="UP001437256">
    <property type="component" value="Unassembled WGS sequence"/>
</dbReference>
<proteinExistence type="predicted"/>
<comment type="caution">
    <text evidence="3">The sequence shown here is derived from an EMBL/GenBank/DDBJ whole genome shotgun (WGS) entry which is preliminary data.</text>
</comment>
<organism evidence="3 4">
    <name type="scientific">Marasmius tenuissimus</name>
    <dbReference type="NCBI Taxonomy" id="585030"/>
    <lineage>
        <taxon>Eukaryota</taxon>
        <taxon>Fungi</taxon>
        <taxon>Dikarya</taxon>
        <taxon>Basidiomycota</taxon>
        <taxon>Agaricomycotina</taxon>
        <taxon>Agaricomycetes</taxon>
        <taxon>Agaricomycetidae</taxon>
        <taxon>Agaricales</taxon>
        <taxon>Marasmiineae</taxon>
        <taxon>Marasmiaceae</taxon>
        <taxon>Marasmius</taxon>
    </lineage>
</organism>
<dbReference type="EMBL" id="JBBXMP010000450">
    <property type="protein sequence ID" value="KAL0057732.1"/>
    <property type="molecule type" value="Genomic_DNA"/>
</dbReference>
<accession>A0ABR2ZB87</accession>
<evidence type="ECO:0008006" key="5">
    <source>
        <dbReference type="Google" id="ProtNLM"/>
    </source>
</evidence>
<keyword evidence="1" id="KW-0175">Coiled coil</keyword>
<evidence type="ECO:0000256" key="1">
    <source>
        <dbReference type="SAM" id="Coils"/>
    </source>
</evidence>
<reference evidence="3 4" key="1">
    <citation type="submission" date="2024-05" db="EMBL/GenBank/DDBJ databases">
        <title>A draft genome resource for the thread blight pathogen Marasmius tenuissimus strain MS-2.</title>
        <authorList>
            <person name="Yulfo-Soto G.E."/>
            <person name="Baruah I.K."/>
            <person name="Amoako-Attah I."/>
            <person name="Bukari Y."/>
            <person name="Meinhardt L.W."/>
            <person name="Bailey B.A."/>
            <person name="Cohen S.P."/>
        </authorList>
    </citation>
    <scope>NUCLEOTIDE SEQUENCE [LARGE SCALE GENOMIC DNA]</scope>
    <source>
        <strain evidence="3 4">MS-2</strain>
    </source>
</reference>
<gene>
    <name evidence="3" type="ORF">AAF712_015616</name>
</gene>
<sequence length="384" mass="42202">MESRVIKKVLYPSPGANALTANGGGTTKVEAQYMVATEVFATHESYKDMFAKGAKSAKGREKWSLKIKNRLVKMPKIVAEIKEEMGATGAGIRSADEINKNIPSAITDAWTKWSETAPWFFDMRDLIGEQPNLVPTGLGNNNTVINFDVLSTRVEDADEETGTDTCNHPGDTSSDWETTTIDDTVEVEKEWDLMGDGLSEVVESSKGKAKETPAQGQEAGSAGKGKGKDAVRAKGAVVEGKPTKASKKKTNKDKFADLAREEEDTRRHELDVARIMQEESLEKTKIDGKVKLKREEREIEALKLKAHLKELQMKQKHKLKMQRLAQKSSSRIPLYLNQDQGTGSRSLLATGSIMDWNNNSADNSASSSTFGSTPDAYSSLNHSF</sequence>
<feature type="region of interest" description="Disordered" evidence="2">
    <location>
        <begin position="202"/>
        <end position="253"/>
    </location>
</feature>
<protein>
    <recommendedName>
        <fullName evidence="5">No apical meristem-associated C-terminal domain-containing protein</fullName>
    </recommendedName>
</protein>